<evidence type="ECO:0000313" key="2">
    <source>
        <dbReference type="Proteomes" id="UP000515121"/>
    </source>
</evidence>
<gene>
    <name evidence="3" type="primary">LOC111277441</name>
</gene>
<evidence type="ECO:0000259" key="1">
    <source>
        <dbReference type="Pfam" id="PF13456"/>
    </source>
</evidence>
<reference evidence="3" key="1">
    <citation type="submission" date="2025-08" db="UniProtKB">
        <authorList>
            <consortium name="RefSeq"/>
        </authorList>
    </citation>
    <scope>IDENTIFICATION</scope>
    <source>
        <tissue evidence="3">Fruit stalk</tissue>
    </source>
</reference>
<dbReference type="GO" id="GO:0004523">
    <property type="term" value="F:RNA-DNA hybrid ribonuclease activity"/>
    <property type="evidence" value="ECO:0007669"/>
    <property type="project" value="InterPro"/>
</dbReference>
<sequence>MLYHTTWLISKLDPLKYIFEKPSLSGRLFEFPDEDLMAILQDENKEPVREVWKIFFDEASNIMRHGIGAVLISPEENYYPCTIRLDFNYRNNVTEYEACIIGLQMAIEKKIKTLKVYGDLTLVIYQLKGKWEARDLKLMLYQKHITSLMKHFKEIQFQHVP</sequence>
<dbReference type="Pfam" id="PF13456">
    <property type="entry name" value="RVT_3"/>
    <property type="match status" value="1"/>
</dbReference>
<keyword evidence="2" id="KW-1185">Reference proteome</keyword>
<dbReference type="InterPro" id="IPR012337">
    <property type="entry name" value="RNaseH-like_sf"/>
</dbReference>
<dbReference type="Gene3D" id="3.30.420.10">
    <property type="entry name" value="Ribonuclease H-like superfamily/Ribonuclease H"/>
    <property type="match status" value="1"/>
</dbReference>
<accession>A0A6P5WVD3</accession>
<dbReference type="KEGG" id="dzi:111277441"/>
<organism evidence="2 3">
    <name type="scientific">Durio zibethinus</name>
    <name type="common">Durian</name>
    <dbReference type="NCBI Taxonomy" id="66656"/>
    <lineage>
        <taxon>Eukaryota</taxon>
        <taxon>Viridiplantae</taxon>
        <taxon>Streptophyta</taxon>
        <taxon>Embryophyta</taxon>
        <taxon>Tracheophyta</taxon>
        <taxon>Spermatophyta</taxon>
        <taxon>Magnoliopsida</taxon>
        <taxon>eudicotyledons</taxon>
        <taxon>Gunneridae</taxon>
        <taxon>Pentapetalae</taxon>
        <taxon>rosids</taxon>
        <taxon>malvids</taxon>
        <taxon>Malvales</taxon>
        <taxon>Malvaceae</taxon>
        <taxon>Helicteroideae</taxon>
        <taxon>Durio</taxon>
    </lineage>
</organism>
<dbReference type="SUPFAM" id="SSF53098">
    <property type="entry name" value="Ribonuclease H-like"/>
    <property type="match status" value="1"/>
</dbReference>
<evidence type="ECO:0000313" key="3">
    <source>
        <dbReference type="RefSeq" id="XP_022719622.1"/>
    </source>
</evidence>
<proteinExistence type="predicted"/>
<dbReference type="AlphaFoldDB" id="A0A6P5WVD3"/>
<name>A0A6P5WVD3_DURZI</name>
<feature type="domain" description="RNase H type-1" evidence="1">
    <location>
        <begin position="66"/>
        <end position="161"/>
    </location>
</feature>
<dbReference type="RefSeq" id="XP_022719622.1">
    <property type="nucleotide sequence ID" value="XM_022863887.1"/>
</dbReference>
<dbReference type="PANTHER" id="PTHR48475">
    <property type="entry name" value="RIBONUCLEASE H"/>
    <property type="match status" value="1"/>
</dbReference>
<dbReference type="GeneID" id="111277441"/>
<dbReference type="GO" id="GO:0003676">
    <property type="term" value="F:nucleic acid binding"/>
    <property type="evidence" value="ECO:0007669"/>
    <property type="project" value="InterPro"/>
</dbReference>
<dbReference type="OrthoDB" id="2139127at2759"/>
<dbReference type="InterPro" id="IPR002156">
    <property type="entry name" value="RNaseH_domain"/>
</dbReference>
<dbReference type="CDD" id="cd09279">
    <property type="entry name" value="RNase_HI_like"/>
    <property type="match status" value="1"/>
</dbReference>
<dbReference type="InterPro" id="IPR036397">
    <property type="entry name" value="RNaseH_sf"/>
</dbReference>
<dbReference type="PANTHER" id="PTHR48475:SF1">
    <property type="entry name" value="RNASE H TYPE-1 DOMAIN-CONTAINING PROTEIN"/>
    <property type="match status" value="1"/>
</dbReference>
<protein>
    <submittedName>
        <fullName evidence="3">Uncharacterized protein LOC111277441</fullName>
    </submittedName>
</protein>
<dbReference type="Proteomes" id="UP000515121">
    <property type="component" value="Unplaced"/>
</dbReference>